<protein>
    <submittedName>
        <fullName evidence="3">PucR-like helix-turn-helix protein</fullName>
    </submittedName>
</protein>
<evidence type="ECO:0000256" key="1">
    <source>
        <dbReference type="SAM" id="MobiDB-lite"/>
    </source>
</evidence>
<comment type="caution">
    <text evidence="3">The sequence shown here is derived from an EMBL/GenBank/DDBJ whole genome shotgun (WGS) entry which is preliminary data.</text>
</comment>
<evidence type="ECO:0000259" key="2">
    <source>
        <dbReference type="Pfam" id="PF13556"/>
    </source>
</evidence>
<dbReference type="Proteomes" id="UP000318103">
    <property type="component" value="Unassembled WGS sequence"/>
</dbReference>
<keyword evidence="4" id="KW-1185">Reference proteome</keyword>
<feature type="compositionally biased region" description="Low complexity" evidence="1">
    <location>
        <begin position="332"/>
        <end position="342"/>
    </location>
</feature>
<gene>
    <name evidence="3" type="ORF">FB563_1296</name>
</gene>
<dbReference type="Gene3D" id="1.10.10.2840">
    <property type="entry name" value="PucR C-terminal helix-turn-helix domain"/>
    <property type="match status" value="1"/>
</dbReference>
<reference evidence="3 4" key="1">
    <citation type="submission" date="2019-06" db="EMBL/GenBank/DDBJ databases">
        <title>Sequencing the genomes of 1000 actinobacteria strains.</title>
        <authorList>
            <person name="Klenk H.-P."/>
        </authorList>
    </citation>
    <scope>NUCLEOTIDE SEQUENCE [LARGE SCALE GENOMIC DNA]</scope>
    <source>
        <strain evidence="3 4">DSM 41929</strain>
    </source>
</reference>
<dbReference type="InterPro" id="IPR042070">
    <property type="entry name" value="PucR_C-HTH_sf"/>
</dbReference>
<evidence type="ECO:0000313" key="3">
    <source>
        <dbReference type="EMBL" id="TQK96353.1"/>
    </source>
</evidence>
<dbReference type="Pfam" id="PF13556">
    <property type="entry name" value="HTH_30"/>
    <property type="match status" value="1"/>
</dbReference>
<accession>A0A542UB91</accession>
<dbReference type="AlphaFoldDB" id="A0A542UB91"/>
<organism evidence="3 4">
    <name type="scientific">Streptomyces puniciscabiei</name>
    <dbReference type="NCBI Taxonomy" id="164348"/>
    <lineage>
        <taxon>Bacteria</taxon>
        <taxon>Bacillati</taxon>
        <taxon>Actinomycetota</taxon>
        <taxon>Actinomycetes</taxon>
        <taxon>Kitasatosporales</taxon>
        <taxon>Streptomycetaceae</taxon>
        <taxon>Streptomyces</taxon>
    </lineage>
</organism>
<feature type="compositionally biased region" description="Gly residues" evidence="1">
    <location>
        <begin position="265"/>
        <end position="305"/>
    </location>
</feature>
<feature type="domain" description="PucR C-terminal helix-turn-helix" evidence="2">
    <location>
        <begin position="507"/>
        <end position="565"/>
    </location>
</feature>
<dbReference type="InterPro" id="IPR025736">
    <property type="entry name" value="PucR_C-HTH_dom"/>
</dbReference>
<proteinExistence type="predicted"/>
<dbReference type="InterPro" id="IPR051448">
    <property type="entry name" value="CdaR-like_regulators"/>
</dbReference>
<dbReference type="PANTHER" id="PTHR33744:SF17">
    <property type="entry name" value="CONSERVED PROTEIN"/>
    <property type="match status" value="1"/>
</dbReference>
<sequence>MRENARVAADFKAFRADYQELVDEISELLGVPATLENRDFELIAFGAYDSDDELDPSALDPVRTRSILTRRSTATVRAWFEGFGITRATGPVRIPPSPEAGVYRGRICLPVRHRGVVLGYVWLLDGDPGPTDAQLAAAMEVAGRIGALLADEAEAGAGLSRELRAVLTAERGWQQDMAVAELRTALGPRADGPLTLVCVAPWPSADPDDAPATRTIPHALALCTLPWNASEQSLALLVRLRAPEVSTPALAAAARLLKEAEGARGASGRGAPGPGTPGRGMSGSAGRGARATGGAGSGAGTGTGAGAAAVGDAGGGAGVGREAGRRSGEGTGAAAGVTAAGGAARGAGVGREAGRRSGEGTGAAAGVTAAGGAARGAGVGREAGRRSGEGTGAAAGVTAAGGAARGAGARVAAAAAAGFTGAARGSRGAVGAGCVAGIGDPRTGLAELGTVWQEAAAATRAALAEPRFGPVAEWARIGPYRLLTALPPQAAHDPVVGPLLSPAHRELARTAEVYLDCAGQAGRTAAELGIHRQTLYYRLSRVEQLTGLDLDDGECRLLLHMALKAARL</sequence>
<dbReference type="PANTHER" id="PTHR33744">
    <property type="entry name" value="CARBOHYDRATE DIACID REGULATOR"/>
    <property type="match status" value="1"/>
</dbReference>
<dbReference type="OrthoDB" id="4534407at2"/>
<feature type="compositionally biased region" description="Low complexity" evidence="1">
    <location>
        <begin position="362"/>
        <end position="372"/>
    </location>
</feature>
<dbReference type="EMBL" id="VFNX01000001">
    <property type="protein sequence ID" value="TQK96353.1"/>
    <property type="molecule type" value="Genomic_DNA"/>
</dbReference>
<evidence type="ECO:0000313" key="4">
    <source>
        <dbReference type="Proteomes" id="UP000318103"/>
    </source>
</evidence>
<name>A0A542UB91_9ACTN</name>
<feature type="region of interest" description="Disordered" evidence="1">
    <location>
        <begin position="261"/>
        <end position="394"/>
    </location>
</feature>
<feature type="compositionally biased region" description="Gly residues" evidence="1">
    <location>
        <begin position="312"/>
        <end position="321"/>
    </location>
</feature>